<name>A0ACC6C8M2_9BURK</name>
<dbReference type="EMBL" id="JAPPUY010000002">
    <property type="protein sequence ID" value="MCY4744766.1"/>
    <property type="molecule type" value="Genomic_DNA"/>
</dbReference>
<reference evidence="1" key="1">
    <citation type="submission" date="2022-08" db="EMBL/GenBank/DDBJ databases">
        <title>Genome sequencing of Pelomonas sp. UHG3.</title>
        <authorList>
            <person name="So Y."/>
        </authorList>
    </citation>
    <scope>NUCLEOTIDE SEQUENCE</scope>
    <source>
        <strain evidence="1">UHG3</strain>
    </source>
</reference>
<organism evidence="1 2">
    <name type="scientific">Roseateles hydrophilus</name>
    <dbReference type="NCBI Taxonomy" id="2975054"/>
    <lineage>
        <taxon>Bacteria</taxon>
        <taxon>Pseudomonadati</taxon>
        <taxon>Pseudomonadota</taxon>
        <taxon>Betaproteobacteria</taxon>
        <taxon>Burkholderiales</taxon>
        <taxon>Sphaerotilaceae</taxon>
        <taxon>Roseateles</taxon>
    </lineage>
</organism>
<proteinExistence type="predicted"/>
<gene>
    <name evidence="1" type="ORF">NYO99_07275</name>
</gene>
<evidence type="ECO:0000313" key="1">
    <source>
        <dbReference type="EMBL" id="MCY4744766.1"/>
    </source>
</evidence>
<accession>A0ACC6C8M2</accession>
<evidence type="ECO:0000313" key="2">
    <source>
        <dbReference type="Proteomes" id="UP001076464"/>
    </source>
</evidence>
<protein>
    <submittedName>
        <fullName evidence="1">PEP-CTERM sorting domain-containing protein</fullName>
    </submittedName>
</protein>
<dbReference type="Proteomes" id="UP001076464">
    <property type="component" value="Unassembled WGS sequence"/>
</dbReference>
<comment type="caution">
    <text evidence="1">The sequence shown here is derived from an EMBL/GenBank/DDBJ whole genome shotgun (WGS) entry which is preliminary data.</text>
</comment>
<keyword evidence="2" id="KW-1185">Reference proteome</keyword>
<sequence length="289" mass="29888">MSFKPVFSALLATAAWLSASPAAAIAIASPAVVLTPGTVSYTNVTPADEAALSPSTRNLTGLGAYSSTVENTSTVKRVQTAPTATTAGLAYVYSVTEATTTTTQINAYYDSFSWSQTFTGNSSGNEIVTFSGTLTAAQKLGAVLDISASGSYTPETTPFGSAAPALPSFFYREGGTGAWTALTTYSSAAPAGGNVFTSNALQSLGLAAGSSTFFEVAVLAGNGVDLSGLTVWLGTDYYDRYEVELSKVTSTTETLIGAEVLTPVPEPETYALFAAGLLFVVMRLRNRNR</sequence>